<dbReference type="eggNOG" id="arCOG08980">
    <property type="taxonomic scope" value="Archaea"/>
</dbReference>
<proteinExistence type="predicted"/>
<dbReference type="RefSeq" id="WP_007258493.1">
    <property type="nucleotide sequence ID" value="NZ_AOHZ01000031.1"/>
</dbReference>
<dbReference type="AlphaFoldDB" id="L9XB74"/>
<gene>
    <name evidence="2" type="ORF">C493_05950</name>
</gene>
<evidence type="ECO:0000259" key="1">
    <source>
        <dbReference type="Pfam" id="PF18545"/>
    </source>
</evidence>
<name>L9XB74_9EURY</name>
<organism evidence="2 3">
    <name type="scientific">Natronolimnohabitans innermongolicus JCM 12255</name>
    <dbReference type="NCBI Taxonomy" id="1227499"/>
    <lineage>
        <taxon>Archaea</taxon>
        <taxon>Methanobacteriati</taxon>
        <taxon>Methanobacteriota</taxon>
        <taxon>Stenosarchaea group</taxon>
        <taxon>Halobacteria</taxon>
        <taxon>Halobacteriales</taxon>
        <taxon>Natrialbaceae</taxon>
        <taxon>Natronolimnohabitans</taxon>
    </lineage>
</organism>
<dbReference type="EMBL" id="AOHZ01000031">
    <property type="protein sequence ID" value="ELY58965.1"/>
    <property type="molecule type" value="Genomic_DNA"/>
</dbReference>
<evidence type="ECO:0000313" key="3">
    <source>
        <dbReference type="Proteomes" id="UP000011602"/>
    </source>
</evidence>
<keyword evidence="3" id="KW-1185">Reference proteome</keyword>
<reference evidence="2 3" key="1">
    <citation type="journal article" date="2014" name="PLoS Genet.">
        <title>Phylogenetically driven sequencing of extremely halophilic archaea reveals strategies for static and dynamic osmo-response.</title>
        <authorList>
            <person name="Becker E.A."/>
            <person name="Seitzer P.M."/>
            <person name="Tritt A."/>
            <person name="Larsen D."/>
            <person name="Krusor M."/>
            <person name="Yao A.I."/>
            <person name="Wu D."/>
            <person name="Madern D."/>
            <person name="Eisen J.A."/>
            <person name="Darling A.E."/>
            <person name="Facciotti M.T."/>
        </authorList>
    </citation>
    <scope>NUCLEOTIDE SEQUENCE [LARGE SCALE GENOMIC DNA]</scope>
    <source>
        <strain evidence="2 3">JCM 12255</strain>
    </source>
</reference>
<comment type="caution">
    <text evidence="2">The sequence shown here is derived from an EMBL/GenBank/DDBJ whole genome shotgun (WGS) entry which is preliminary data.</text>
</comment>
<dbReference type="OrthoDB" id="196504at2157"/>
<sequence length="116" mass="12141">MGTRLSDHDADCRPAHRAYFDPSAPDQPVGEIINSLSTVTDCPVDEIEPLAETFDPTSLERLLTHAAASSDGASVGLEFTLGGWTITVGSDGCVLVCSCGVGCALEERADCGRGRE</sequence>
<protein>
    <recommendedName>
        <fullName evidence="1">Halobacterial output domain-containing protein</fullName>
    </recommendedName>
</protein>
<feature type="domain" description="Halobacterial output" evidence="1">
    <location>
        <begin position="26"/>
        <end position="96"/>
    </location>
</feature>
<dbReference type="Proteomes" id="UP000011602">
    <property type="component" value="Unassembled WGS sequence"/>
</dbReference>
<dbReference type="STRING" id="1227499.C493_05950"/>
<accession>L9XB74</accession>
<dbReference type="Pfam" id="PF18545">
    <property type="entry name" value="HalOD1"/>
    <property type="match status" value="1"/>
</dbReference>
<dbReference type="InterPro" id="IPR040624">
    <property type="entry name" value="HalOD1"/>
</dbReference>
<evidence type="ECO:0000313" key="2">
    <source>
        <dbReference type="EMBL" id="ELY58965.1"/>
    </source>
</evidence>